<feature type="transmembrane region" description="Helical" evidence="1">
    <location>
        <begin position="6"/>
        <end position="29"/>
    </location>
</feature>
<name>A0A397TX63_9GLOM</name>
<dbReference type="GO" id="GO:0005737">
    <property type="term" value="C:cytoplasm"/>
    <property type="evidence" value="ECO:0007669"/>
    <property type="project" value="TreeGrafter"/>
</dbReference>
<keyword evidence="4" id="KW-1185">Reference proteome</keyword>
<dbReference type="InterPro" id="IPR052407">
    <property type="entry name" value="BTB_POZ_domain_cont_9"/>
</dbReference>
<dbReference type="AlphaFoldDB" id="A0A397TX63"/>
<dbReference type="SUPFAM" id="SSF54695">
    <property type="entry name" value="POZ domain"/>
    <property type="match status" value="1"/>
</dbReference>
<dbReference type="Gene3D" id="1.25.40.420">
    <property type="match status" value="1"/>
</dbReference>
<comment type="caution">
    <text evidence="3">The sequence shown here is derived from an EMBL/GenBank/DDBJ whole genome shotgun (WGS) entry which is preliminary data.</text>
</comment>
<dbReference type="PANTHER" id="PTHR46306:SF1">
    <property type="entry name" value="BTB_POZ DOMAIN-CONTAINING PROTEIN 9"/>
    <property type="match status" value="1"/>
</dbReference>
<sequence length="357" mass="42221">MYYILSIALVLFFVGFQRLSLTVVIFFIISRFAFRKSPPQPQLPPPPPSSPTIFTDEFSGNLFNNFIELLENEKDFDVIIVVGEYQKKEFKAHSIVLKYRSLYFRKELTNKDFSSIPRIILNPRISIQHFEIIRKYIYVGVLSFEDLDDLSTFDIMLAACLLQLEDLAKHIETYLIENKSHWLNRNFVTRVYRTIFQNEFNKLQKLQKWCNDIVAKYPSVIFGSEYFALIPENALASILERDDLKMEEIEVWNSMIKWGISNNQGLPNELKNWTHENFQTLKDTLQHCLPHIRYFHISGDDVVKNIRPYKRILDKDLWKDLSNRLMSPNCPISSIIKPPRNFSKKKNRLIRKKTIDK</sequence>
<organism evidence="3 4">
    <name type="scientific">Gigaspora rosea</name>
    <dbReference type="NCBI Taxonomy" id="44941"/>
    <lineage>
        <taxon>Eukaryota</taxon>
        <taxon>Fungi</taxon>
        <taxon>Fungi incertae sedis</taxon>
        <taxon>Mucoromycota</taxon>
        <taxon>Glomeromycotina</taxon>
        <taxon>Glomeromycetes</taxon>
        <taxon>Diversisporales</taxon>
        <taxon>Gigasporaceae</taxon>
        <taxon>Gigaspora</taxon>
    </lineage>
</organism>
<feature type="domain" description="BTB" evidence="2">
    <location>
        <begin position="76"/>
        <end position="146"/>
    </location>
</feature>
<dbReference type="InterPro" id="IPR011333">
    <property type="entry name" value="SKP1/BTB/POZ_sf"/>
</dbReference>
<dbReference type="OrthoDB" id="15698at2759"/>
<dbReference type="Proteomes" id="UP000266673">
    <property type="component" value="Unassembled WGS sequence"/>
</dbReference>
<dbReference type="InterPro" id="IPR000210">
    <property type="entry name" value="BTB/POZ_dom"/>
</dbReference>
<gene>
    <name evidence="3" type="ORF">C2G38_859205</name>
</gene>
<accession>A0A397TX63</accession>
<evidence type="ECO:0000313" key="3">
    <source>
        <dbReference type="EMBL" id="RIB02632.1"/>
    </source>
</evidence>
<protein>
    <submittedName>
        <fullName evidence="3">BTB/POZ protein</fullName>
    </submittedName>
</protein>
<dbReference type="SMART" id="SM00225">
    <property type="entry name" value="BTB"/>
    <property type="match status" value="1"/>
</dbReference>
<proteinExistence type="predicted"/>
<dbReference type="EMBL" id="QKWP01002634">
    <property type="protein sequence ID" value="RIB02632.1"/>
    <property type="molecule type" value="Genomic_DNA"/>
</dbReference>
<dbReference type="InterPro" id="IPR011705">
    <property type="entry name" value="BACK"/>
</dbReference>
<evidence type="ECO:0000313" key="4">
    <source>
        <dbReference type="Proteomes" id="UP000266673"/>
    </source>
</evidence>
<keyword evidence="1" id="KW-0812">Transmembrane</keyword>
<dbReference type="Pfam" id="PF00651">
    <property type="entry name" value="BTB"/>
    <property type="match status" value="1"/>
</dbReference>
<evidence type="ECO:0000256" key="1">
    <source>
        <dbReference type="SAM" id="Phobius"/>
    </source>
</evidence>
<keyword evidence="1" id="KW-1133">Transmembrane helix</keyword>
<dbReference type="Gene3D" id="3.30.710.10">
    <property type="entry name" value="Potassium Channel Kv1.1, Chain A"/>
    <property type="match status" value="1"/>
</dbReference>
<keyword evidence="1" id="KW-0472">Membrane</keyword>
<dbReference type="PROSITE" id="PS50097">
    <property type="entry name" value="BTB"/>
    <property type="match status" value="1"/>
</dbReference>
<dbReference type="PANTHER" id="PTHR46306">
    <property type="entry name" value="BTB/POZ DOMAIN-CONTAINING PROTEIN 9"/>
    <property type="match status" value="1"/>
</dbReference>
<evidence type="ECO:0000259" key="2">
    <source>
        <dbReference type="PROSITE" id="PS50097"/>
    </source>
</evidence>
<dbReference type="Pfam" id="PF07707">
    <property type="entry name" value="BACK"/>
    <property type="match status" value="1"/>
</dbReference>
<reference evidence="3 4" key="1">
    <citation type="submission" date="2018-06" db="EMBL/GenBank/DDBJ databases">
        <title>Comparative genomics reveals the genomic features of Rhizophagus irregularis, R. cerebriforme, R. diaphanum and Gigaspora rosea, and their symbiotic lifestyle signature.</title>
        <authorList>
            <person name="Morin E."/>
            <person name="San Clemente H."/>
            <person name="Chen E.C.H."/>
            <person name="De La Providencia I."/>
            <person name="Hainaut M."/>
            <person name="Kuo A."/>
            <person name="Kohler A."/>
            <person name="Murat C."/>
            <person name="Tang N."/>
            <person name="Roy S."/>
            <person name="Loubradou J."/>
            <person name="Henrissat B."/>
            <person name="Grigoriev I.V."/>
            <person name="Corradi N."/>
            <person name="Roux C."/>
            <person name="Martin F.M."/>
        </authorList>
    </citation>
    <scope>NUCLEOTIDE SEQUENCE [LARGE SCALE GENOMIC DNA]</scope>
    <source>
        <strain evidence="3 4">DAOM 194757</strain>
    </source>
</reference>